<dbReference type="Proteomes" id="UP000314294">
    <property type="component" value="Unassembled WGS sequence"/>
</dbReference>
<evidence type="ECO:0000256" key="1">
    <source>
        <dbReference type="SAM" id="MobiDB-lite"/>
    </source>
</evidence>
<protein>
    <submittedName>
        <fullName evidence="2">Uncharacterized protein</fullName>
    </submittedName>
</protein>
<sequence length="61" mass="6345">MQQHVLTVLFFGEPPVRVTGSVSGGLEPLSSPSLHTGSTGSSGSLRTSGRCRCELAVCSPW</sequence>
<dbReference type="AlphaFoldDB" id="A0A4Z2IE52"/>
<accession>A0A4Z2IE52</accession>
<feature type="region of interest" description="Disordered" evidence="1">
    <location>
        <begin position="21"/>
        <end position="47"/>
    </location>
</feature>
<evidence type="ECO:0000313" key="3">
    <source>
        <dbReference type="Proteomes" id="UP000314294"/>
    </source>
</evidence>
<dbReference type="EMBL" id="SRLO01000095">
    <property type="protein sequence ID" value="TNN76288.1"/>
    <property type="molecule type" value="Genomic_DNA"/>
</dbReference>
<proteinExistence type="predicted"/>
<gene>
    <name evidence="2" type="ORF">EYF80_013576</name>
</gene>
<evidence type="ECO:0000313" key="2">
    <source>
        <dbReference type="EMBL" id="TNN76288.1"/>
    </source>
</evidence>
<keyword evidence="3" id="KW-1185">Reference proteome</keyword>
<reference evidence="2 3" key="1">
    <citation type="submission" date="2019-03" db="EMBL/GenBank/DDBJ databases">
        <title>First draft genome of Liparis tanakae, snailfish: a comprehensive survey of snailfish specific genes.</title>
        <authorList>
            <person name="Kim W."/>
            <person name="Song I."/>
            <person name="Jeong J.-H."/>
            <person name="Kim D."/>
            <person name="Kim S."/>
            <person name="Ryu S."/>
            <person name="Song J.Y."/>
            <person name="Lee S.K."/>
        </authorList>
    </citation>
    <scope>NUCLEOTIDE SEQUENCE [LARGE SCALE GENOMIC DNA]</scope>
    <source>
        <tissue evidence="2">Muscle</tissue>
    </source>
</reference>
<organism evidence="2 3">
    <name type="scientific">Liparis tanakae</name>
    <name type="common">Tanaka's snailfish</name>
    <dbReference type="NCBI Taxonomy" id="230148"/>
    <lineage>
        <taxon>Eukaryota</taxon>
        <taxon>Metazoa</taxon>
        <taxon>Chordata</taxon>
        <taxon>Craniata</taxon>
        <taxon>Vertebrata</taxon>
        <taxon>Euteleostomi</taxon>
        <taxon>Actinopterygii</taxon>
        <taxon>Neopterygii</taxon>
        <taxon>Teleostei</taxon>
        <taxon>Neoteleostei</taxon>
        <taxon>Acanthomorphata</taxon>
        <taxon>Eupercaria</taxon>
        <taxon>Perciformes</taxon>
        <taxon>Cottioidei</taxon>
        <taxon>Cottales</taxon>
        <taxon>Liparidae</taxon>
        <taxon>Liparis</taxon>
    </lineage>
</organism>
<name>A0A4Z2IE52_9TELE</name>
<comment type="caution">
    <text evidence="2">The sequence shown here is derived from an EMBL/GenBank/DDBJ whole genome shotgun (WGS) entry which is preliminary data.</text>
</comment>